<gene>
    <name evidence="9" type="ORF">ABID16_003064</name>
</gene>
<dbReference type="Gene3D" id="3.40.50.1010">
    <property type="entry name" value="5'-nuclease"/>
    <property type="match status" value="1"/>
</dbReference>
<feature type="domain" description="PIN" evidence="8">
    <location>
        <begin position="2"/>
        <end position="122"/>
    </location>
</feature>
<reference evidence="9 10" key="1">
    <citation type="submission" date="2024-06" db="EMBL/GenBank/DDBJ databases">
        <title>Genomic Encyclopedia of Type Strains, Phase IV (KMG-IV): sequencing the most valuable type-strain genomes for metagenomic binning, comparative biology and taxonomic classification.</title>
        <authorList>
            <person name="Goeker M."/>
        </authorList>
    </citation>
    <scope>NUCLEOTIDE SEQUENCE [LARGE SCALE GENOMIC DNA]</scope>
    <source>
        <strain evidence="9 10">DSM 29780</strain>
    </source>
</reference>
<keyword evidence="2" id="KW-1277">Toxin-antitoxin system</keyword>
<evidence type="ECO:0000256" key="2">
    <source>
        <dbReference type="ARBA" id="ARBA00022649"/>
    </source>
</evidence>
<keyword evidence="6" id="KW-0460">Magnesium</keyword>
<evidence type="ECO:0000256" key="4">
    <source>
        <dbReference type="ARBA" id="ARBA00022723"/>
    </source>
</evidence>
<keyword evidence="4" id="KW-0479">Metal-binding</keyword>
<dbReference type="PANTHER" id="PTHR33653">
    <property type="entry name" value="RIBONUCLEASE VAPC2"/>
    <property type="match status" value="1"/>
</dbReference>
<evidence type="ECO:0000256" key="1">
    <source>
        <dbReference type="ARBA" id="ARBA00001946"/>
    </source>
</evidence>
<evidence type="ECO:0000256" key="6">
    <source>
        <dbReference type="ARBA" id="ARBA00022842"/>
    </source>
</evidence>
<keyword evidence="10" id="KW-1185">Reference proteome</keyword>
<evidence type="ECO:0000313" key="10">
    <source>
        <dbReference type="Proteomes" id="UP001549047"/>
    </source>
</evidence>
<dbReference type="EMBL" id="JBEPMB010000004">
    <property type="protein sequence ID" value="MET3614727.1"/>
    <property type="molecule type" value="Genomic_DNA"/>
</dbReference>
<comment type="cofactor">
    <cofactor evidence="1">
        <name>Mg(2+)</name>
        <dbReference type="ChEBI" id="CHEBI:18420"/>
    </cofactor>
</comment>
<proteinExistence type="inferred from homology"/>
<comment type="caution">
    <text evidence="9">The sequence shown here is derived from an EMBL/GenBank/DDBJ whole genome shotgun (WGS) entry which is preliminary data.</text>
</comment>
<evidence type="ECO:0000313" key="9">
    <source>
        <dbReference type="EMBL" id="MET3614727.1"/>
    </source>
</evidence>
<organism evidence="9 10">
    <name type="scientific">Rhizobium aquaticum</name>
    <dbReference type="NCBI Taxonomy" id="1549636"/>
    <lineage>
        <taxon>Bacteria</taxon>
        <taxon>Pseudomonadati</taxon>
        <taxon>Pseudomonadota</taxon>
        <taxon>Alphaproteobacteria</taxon>
        <taxon>Hyphomicrobiales</taxon>
        <taxon>Rhizobiaceae</taxon>
        <taxon>Rhizobium/Agrobacterium group</taxon>
        <taxon>Rhizobium</taxon>
    </lineage>
</organism>
<name>A0ABV2J1U2_9HYPH</name>
<evidence type="ECO:0000256" key="3">
    <source>
        <dbReference type="ARBA" id="ARBA00022722"/>
    </source>
</evidence>
<keyword evidence="5" id="KW-0378">Hydrolase</keyword>
<dbReference type="CDD" id="cd18746">
    <property type="entry name" value="PIN_VapC4-5_FitB-like"/>
    <property type="match status" value="1"/>
</dbReference>
<dbReference type="Proteomes" id="UP001549047">
    <property type="component" value="Unassembled WGS sequence"/>
</dbReference>
<dbReference type="SUPFAM" id="SSF88723">
    <property type="entry name" value="PIN domain-like"/>
    <property type="match status" value="1"/>
</dbReference>
<comment type="similarity">
    <text evidence="7">Belongs to the PINc/VapC protein family.</text>
</comment>
<protein>
    <submittedName>
        <fullName evidence="9">Nucleic acid-binding protein</fullName>
    </submittedName>
</protein>
<dbReference type="Pfam" id="PF01850">
    <property type="entry name" value="PIN"/>
    <property type="match status" value="1"/>
</dbReference>
<sequence>MYLLDTNVISEFRRLTLRRGNKSVQAWADTVPSRSLYLSSISIFEIEVGIQALHAKDPAGADNIGLWLKSHVLKEFESRILPFDVAEALVCARLAAGRTRPFRDMQIAATALHAGFSLVTRNIKDFEGLPVPLLNPFDVSV</sequence>
<evidence type="ECO:0000259" key="8">
    <source>
        <dbReference type="Pfam" id="PF01850"/>
    </source>
</evidence>
<dbReference type="PANTHER" id="PTHR33653:SF1">
    <property type="entry name" value="RIBONUCLEASE VAPC2"/>
    <property type="match status" value="1"/>
</dbReference>
<accession>A0ABV2J1U2</accession>
<evidence type="ECO:0000256" key="5">
    <source>
        <dbReference type="ARBA" id="ARBA00022801"/>
    </source>
</evidence>
<dbReference type="RefSeq" id="WP_354557202.1">
    <property type="nucleotide sequence ID" value="NZ_JBEPMB010000004.1"/>
</dbReference>
<dbReference type="InterPro" id="IPR050556">
    <property type="entry name" value="Type_II_TA_system_RNase"/>
</dbReference>
<dbReference type="InterPro" id="IPR002716">
    <property type="entry name" value="PIN_dom"/>
</dbReference>
<evidence type="ECO:0000256" key="7">
    <source>
        <dbReference type="ARBA" id="ARBA00038093"/>
    </source>
</evidence>
<keyword evidence="3" id="KW-0540">Nuclease</keyword>
<dbReference type="InterPro" id="IPR029060">
    <property type="entry name" value="PIN-like_dom_sf"/>
</dbReference>